<protein>
    <submittedName>
        <fullName evidence="1">Uncharacterized protein</fullName>
    </submittedName>
</protein>
<gene>
    <name evidence="1" type="ORF">B0I10_10267</name>
</gene>
<proteinExistence type="predicted"/>
<sequence length="33" mass="3826">MGTIIANFVNVLKNKFFFGTTNCLILIIHHYEI</sequence>
<organism evidence="1 2">
    <name type="scientific">Flavobacterium lacus</name>
    <dbReference type="NCBI Taxonomy" id="1353778"/>
    <lineage>
        <taxon>Bacteria</taxon>
        <taxon>Pseudomonadati</taxon>
        <taxon>Bacteroidota</taxon>
        <taxon>Flavobacteriia</taxon>
        <taxon>Flavobacteriales</taxon>
        <taxon>Flavobacteriaceae</taxon>
        <taxon>Flavobacterium</taxon>
    </lineage>
</organism>
<evidence type="ECO:0000313" key="1">
    <source>
        <dbReference type="EMBL" id="RAR50272.1"/>
    </source>
</evidence>
<name>A0A328WVN9_9FLAO</name>
<dbReference type="Proteomes" id="UP000249518">
    <property type="component" value="Unassembled WGS sequence"/>
</dbReference>
<comment type="caution">
    <text evidence="1">The sequence shown here is derived from an EMBL/GenBank/DDBJ whole genome shotgun (WGS) entry which is preliminary data.</text>
</comment>
<keyword evidence="2" id="KW-1185">Reference proteome</keyword>
<accession>A0A328WVN9</accession>
<evidence type="ECO:0000313" key="2">
    <source>
        <dbReference type="Proteomes" id="UP000249518"/>
    </source>
</evidence>
<dbReference type="EMBL" id="QLSV01000002">
    <property type="protein sequence ID" value="RAR50272.1"/>
    <property type="molecule type" value="Genomic_DNA"/>
</dbReference>
<dbReference type="AlphaFoldDB" id="A0A328WVN9"/>
<reference evidence="1 2" key="1">
    <citation type="submission" date="2018-06" db="EMBL/GenBank/DDBJ databases">
        <title>Genomic Encyclopedia of Type Strains, Phase III (KMG-III): the genomes of soil and plant-associated and newly described type strains.</title>
        <authorList>
            <person name="Whitman W."/>
        </authorList>
    </citation>
    <scope>NUCLEOTIDE SEQUENCE [LARGE SCALE GENOMIC DNA]</scope>
    <source>
        <strain evidence="1 2">CGMCC 1.12504</strain>
    </source>
</reference>